<keyword evidence="5" id="KW-1185">Reference proteome</keyword>
<comment type="caution">
    <text evidence="4">The sequence shown here is derived from an EMBL/GenBank/DDBJ whole genome shotgun (WGS) entry which is preliminary data.</text>
</comment>
<feature type="signal peptide" evidence="2">
    <location>
        <begin position="1"/>
        <end position="19"/>
    </location>
</feature>
<accession>A0ABW5JGK7</accession>
<dbReference type="Gene3D" id="2.120.10.30">
    <property type="entry name" value="TolB, C-terminal domain"/>
    <property type="match status" value="3"/>
</dbReference>
<sequence length="1090" mass="121368">MKFSSLFLAFLFVSTTLFAQDKWDVSNPDLGETTDLTITTDEGTWMNLDVSPDGQNIVFDLLGDIFIMPIAGGQAELLRGGLAYEIQPRFSPDGTQILFTSDAGGGDNIWVMDQDGNNARQITDESFRLLNNAVWTPDGEYIIAKKHFSSTRSLGAGEIWMYHKSGGAGIQLVEKANDQQDIGEPWVSPDGRYIYYSQDVYPGGFFQYNKDPNSQIYVIRRYDRETGEIETVTGGNGGAIRPQISPDGETLAFVRRVRTKSVLFLRDLDTGREYPVYENLSKDMQEAWAIFGPNANFNWMPDNQHIIIWANGKINKIDTETGESEVIPFEAESSHEIAKAVRFQQDIAPEEFRVKAVRQLRTSPDGRTLVWSAAGYLWSKMLPDGTPRRITNSTDFEFEPSFSPDGESIVFVSWSDEDMGAVNVVELNESPQPATPRKLTDEKGIYREPSFSTDGRTIVFRKESGNGQQGFVHTLDPGIYTIPANGGSATMITDEGALPKFSPDGERIFYQTGGYIFGAINKSYKSVDLSGNDEQTHFTSSYGHEFAPSPDGKWMAFSNLHKVYLAPIPKAGKTIELNPNTRSIPVKQISSEAGYHMHWSAESDKVHWTLGEEYFTVNLEDTFEFVEGAPDSLPEPPTEGVNLEMELETYVPEGMIAFTNARIITMRGDTVIQSGTVLVDGNRIAGVGENVEIPSSAKVIDASGKTIMPGIVDVHAHVGNFRLGISPQQQWEYFANLAYGVTTVHDPSSNSEMVFSHSEAIKAGHMIGPRVFSTGVILYGADGSIKTEINSYEDALFALNRTKAWGAFSVKSYNQPRREQRQQVIKAAKELEMMVMPEGGSTFTHNMSMILDGHTGIEHNVPVVPLYKDVRELWAASETGYTPTHVVNYGSMSGEYYWYQKTNVWENDRLLTFTPRSVIDPRSRHRTMIPDEEYESGHILTAESGKMLTDAGVKVNLGAHGQLQGLGAHWELWMFEQGGMTNMEALRAATLNGAHYLGMDHEIGSIEVGKLADLVVLSENPLDDIQNTDSVTHTMVNGRLFDASTMNEVGNQERERLPFWWERDGYDERFDWHANSIAPAGLQCTCFGTH</sequence>
<dbReference type="InterPro" id="IPR011042">
    <property type="entry name" value="6-blade_b-propeller_TolB-like"/>
</dbReference>
<gene>
    <name evidence="4" type="ORF">ACFSVN_05460</name>
</gene>
<evidence type="ECO:0000256" key="2">
    <source>
        <dbReference type="SAM" id="SignalP"/>
    </source>
</evidence>
<dbReference type="Gene3D" id="2.30.40.10">
    <property type="entry name" value="Urease, subunit C, domain 1"/>
    <property type="match status" value="2"/>
</dbReference>
<dbReference type="InterPro" id="IPR006680">
    <property type="entry name" value="Amidohydro-rel"/>
</dbReference>
<proteinExistence type="inferred from homology"/>
<dbReference type="Pfam" id="PF01979">
    <property type="entry name" value="Amidohydro_1"/>
    <property type="match status" value="1"/>
</dbReference>
<name>A0ABW5JGK7_9BACT</name>
<dbReference type="SUPFAM" id="SSF51556">
    <property type="entry name" value="Metallo-dependent hydrolases"/>
    <property type="match status" value="1"/>
</dbReference>
<dbReference type="RefSeq" id="WP_390299734.1">
    <property type="nucleotide sequence ID" value="NZ_JBHULI010000022.1"/>
</dbReference>
<dbReference type="Proteomes" id="UP001597460">
    <property type="component" value="Unassembled WGS sequence"/>
</dbReference>
<protein>
    <submittedName>
        <fullName evidence="4">Amidohydrolase family protein</fullName>
    </submittedName>
</protein>
<evidence type="ECO:0000313" key="4">
    <source>
        <dbReference type="EMBL" id="MFD2531884.1"/>
    </source>
</evidence>
<evidence type="ECO:0000259" key="3">
    <source>
        <dbReference type="Pfam" id="PF01979"/>
    </source>
</evidence>
<dbReference type="InterPro" id="IPR011659">
    <property type="entry name" value="WD40"/>
</dbReference>
<dbReference type="InterPro" id="IPR011059">
    <property type="entry name" value="Metal-dep_hydrolase_composite"/>
</dbReference>
<keyword evidence="2" id="KW-0732">Signal</keyword>
<dbReference type="InterPro" id="IPR032466">
    <property type="entry name" value="Metal_Hydrolase"/>
</dbReference>
<feature type="domain" description="Amidohydrolase-related" evidence="3">
    <location>
        <begin position="706"/>
        <end position="1040"/>
    </location>
</feature>
<dbReference type="SUPFAM" id="SSF51338">
    <property type="entry name" value="Composite domain of metallo-dependent hydrolases"/>
    <property type="match status" value="1"/>
</dbReference>
<dbReference type="PANTHER" id="PTHR36842:SF1">
    <property type="entry name" value="PROTEIN TOLB"/>
    <property type="match status" value="1"/>
</dbReference>
<organism evidence="4 5">
    <name type="scientific">Gracilimonas halophila</name>
    <dbReference type="NCBI Taxonomy" id="1834464"/>
    <lineage>
        <taxon>Bacteria</taxon>
        <taxon>Pseudomonadati</taxon>
        <taxon>Balneolota</taxon>
        <taxon>Balneolia</taxon>
        <taxon>Balneolales</taxon>
        <taxon>Balneolaceae</taxon>
        <taxon>Gracilimonas</taxon>
    </lineage>
</organism>
<dbReference type="Pfam" id="PF07676">
    <property type="entry name" value="PD40"/>
    <property type="match status" value="5"/>
</dbReference>
<evidence type="ECO:0000256" key="1">
    <source>
        <dbReference type="ARBA" id="ARBA00009820"/>
    </source>
</evidence>
<dbReference type="EMBL" id="JBHULI010000022">
    <property type="protein sequence ID" value="MFD2531884.1"/>
    <property type="molecule type" value="Genomic_DNA"/>
</dbReference>
<evidence type="ECO:0000313" key="5">
    <source>
        <dbReference type="Proteomes" id="UP001597460"/>
    </source>
</evidence>
<feature type="chain" id="PRO_5046126466" evidence="2">
    <location>
        <begin position="20"/>
        <end position="1090"/>
    </location>
</feature>
<comment type="similarity">
    <text evidence="1">Belongs to the TolB family.</text>
</comment>
<dbReference type="Gene3D" id="3.20.20.140">
    <property type="entry name" value="Metal-dependent hydrolases"/>
    <property type="match status" value="2"/>
</dbReference>
<dbReference type="PANTHER" id="PTHR36842">
    <property type="entry name" value="PROTEIN TOLB HOMOLOG"/>
    <property type="match status" value="1"/>
</dbReference>
<dbReference type="SUPFAM" id="SSF82171">
    <property type="entry name" value="DPP6 N-terminal domain-like"/>
    <property type="match status" value="2"/>
</dbReference>
<reference evidence="5" key="1">
    <citation type="journal article" date="2019" name="Int. J. Syst. Evol. Microbiol.">
        <title>The Global Catalogue of Microorganisms (GCM) 10K type strain sequencing project: providing services to taxonomists for standard genome sequencing and annotation.</title>
        <authorList>
            <consortium name="The Broad Institute Genomics Platform"/>
            <consortium name="The Broad Institute Genome Sequencing Center for Infectious Disease"/>
            <person name="Wu L."/>
            <person name="Ma J."/>
        </authorList>
    </citation>
    <scope>NUCLEOTIDE SEQUENCE [LARGE SCALE GENOMIC DNA]</scope>
    <source>
        <strain evidence="5">KCTC 52042</strain>
    </source>
</reference>